<evidence type="ECO:0000256" key="2">
    <source>
        <dbReference type="SAM" id="Phobius"/>
    </source>
</evidence>
<feature type="compositionally biased region" description="Acidic residues" evidence="1">
    <location>
        <begin position="664"/>
        <end position="675"/>
    </location>
</feature>
<gene>
    <name evidence="3" type="ORF">GKO46_11320</name>
    <name evidence="4" type="ORF">GKO48_10215</name>
</gene>
<evidence type="ECO:0000256" key="1">
    <source>
        <dbReference type="SAM" id="MobiDB-lite"/>
    </source>
</evidence>
<keyword evidence="2" id="KW-0812">Transmembrane</keyword>
<dbReference type="RefSeq" id="WP_342826227.1">
    <property type="nucleotide sequence ID" value="NZ_CP046146.1"/>
</dbReference>
<organism evidence="4 5">
    <name type="scientific">Candidatus Lucifugimonas marina</name>
    <dbReference type="NCBI Taxonomy" id="3038979"/>
    <lineage>
        <taxon>Bacteria</taxon>
        <taxon>Bacillati</taxon>
        <taxon>Chloroflexota</taxon>
        <taxon>Dehalococcoidia</taxon>
        <taxon>SAR202 cluster</taxon>
        <taxon>Candidatus Lucifugimonadales</taxon>
        <taxon>Candidatus Lucifugimonadaceae</taxon>
        <taxon>Candidatus Lucifugimonas</taxon>
    </lineage>
</organism>
<keyword evidence="2" id="KW-0472">Membrane</keyword>
<feature type="transmembrane region" description="Helical" evidence="2">
    <location>
        <begin position="610"/>
        <end position="629"/>
    </location>
</feature>
<keyword evidence="2" id="KW-1133">Transmembrane helix</keyword>
<dbReference type="Proteomes" id="UP001321249">
    <property type="component" value="Unassembled WGS sequence"/>
</dbReference>
<feature type="region of interest" description="Disordered" evidence="1">
    <location>
        <begin position="640"/>
        <end position="695"/>
    </location>
</feature>
<dbReference type="EMBL" id="CP046147">
    <property type="protein sequence ID" value="WFG39975.1"/>
    <property type="molecule type" value="Genomic_DNA"/>
</dbReference>
<dbReference type="Proteomes" id="UP001219901">
    <property type="component" value="Chromosome"/>
</dbReference>
<proteinExistence type="predicted"/>
<feature type="compositionally biased region" description="Basic and acidic residues" evidence="1">
    <location>
        <begin position="676"/>
        <end position="695"/>
    </location>
</feature>
<reference evidence="5" key="3">
    <citation type="submission" date="2023-06" db="EMBL/GenBank/DDBJ databases">
        <title>Pangenomics reveal diversification of enzyme families and niche specialization in globally abundant SAR202 bacteria.</title>
        <authorList>
            <person name="Saw J.H.W."/>
        </authorList>
    </citation>
    <scope>NUCLEOTIDE SEQUENCE [LARGE SCALE GENOMIC DNA]</scope>
    <source>
        <strain evidence="5">JH1073</strain>
    </source>
</reference>
<dbReference type="AlphaFoldDB" id="A0AAJ5ZIF4"/>
<evidence type="ECO:0000313" key="4">
    <source>
        <dbReference type="EMBL" id="WFG39975.1"/>
    </source>
</evidence>
<reference evidence="5 6" key="1">
    <citation type="submission" date="2019-11" db="EMBL/GenBank/DDBJ databases">
        <authorList>
            <person name="Cho J.-C."/>
        </authorList>
    </citation>
    <scope>NUCLEOTIDE SEQUENCE [LARGE SCALE GENOMIC DNA]</scope>
    <source>
        <strain evidence="4 5">JH1073</strain>
        <strain evidence="3 6">JH702</strain>
    </source>
</reference>
<dbReference type="EMBL" id="WMBE01000003">
    <property type="protein sequence ID" value="MDG0867657.1"/>
    <property type="molecule type" value="Genomic_DNA"/>
</dbReference>
<evidence type="ECO:0000313" key="6">
    <source>
        <dbReference type="Proteomes" id="UP001321249"/>
    </source>
</evidence>
<protein>
    <submittedName>
        <fullName evidence="4">Uncharacterized protein</fullName>
    </submittedName>
</protein>
<reference evidence="4" key="2">
    <citation type="journal article" date="2023" name="Nat. Commun.">
        <title>Cultivation of marine bacteria of the SAR202 clade.</title>
        <authorList>
            <person name="Lim Y."/>
            <person name="Seo J.H."/>
            <person name="Giovannoni S.J."/>
            <person name="Kang I."/>
            <person name="Cho J.C."/>
        </authorList>
    </citation>
    <scope>NUCLEOTIDE SEQUENCE</scope>
    <source>
        <strain evidence="4">JH1073</strain>
    </source>
</reference>
<sequence>MRKTLAVILAGLFLILFFLATTVNQIVDTASDPGVITGMLDDADAYDYMYDNIVGNLVHDIVAKGIEVDSGLDDTAAPTVLTFDDPDEAALAITGLFETLVPREYVKEKLEASLNGVVPYAQGETDEFTIDLEVQERVRQVPTAIRSVVSDLNLAERIIEDLLVPQLDQFSEQVSTQALGIELTDAEIEAAGREIFEPNWLEGQLFAAVDEITPFFAGDADSFEVVLQFDDRAVVIGRILKDKLVREDTLYNLVFNQVVDPLIEQTVAQSTSVGFGISLTEDEVVDTFEVIAPRDWVQDQGEGVIDALIDYLVGKSDVLEFTVDLTERKVTATEELQELAITKLGTTLEAIPACTSPADALGASQDIASQQLPRCVAGGQATIDLALNSFSSLMSAQVANFVDQQVPSEVSYSQSDLDAQLGGQLDSIDDLRERIIEGVSFTDQDLIDAMSDGSAQSRADAEEALTILADGVMFTEANIIENIDPAALQQYNDARGYAGTALSLKWILWVLVIVPLLVIALIASSNWSGRLRWAGGVAAVCGLIVYGGIAVAWSFNDLAQDYVPDYGTSVSPEFRADYPRLSAELESDELNNRFQRAVDSWQQSWRNQTVPWIIAGAVAFAAGTAMSIMGGSKGTPIGGGTTYKGSAPSADASAVRSVPKEWGDDPDDDAAEEAATDEKPETPNDSKEPDSEAKT</sequence>
<accession>A0AAJ5ZIF4</accession>
<feature type="transmembrane region" description="Helical" evidence="2">
    <location>
        <begin position="506"/>
        <end position="523"/>
    </location>
</feature>
<feature type="transmembrane region" description="Helical" evidence="2">
    <location>
        <begin position="535"/>
        <end position="555"/>
    </location>
</feature>
<evidence type="ECO:0000313" key="3">
    <source>
        <dbReference type="EMBL" id="MDG0867657.1"/>
    </source>
</evidence>
<name>A0AAJ5ZIF4_9CHLR</name>
<evidence type="ECO:0000313" key="5">
    <source>
        <dbReference type="Proteomes" id="UP001219901"/>
    </source>
</evidence>
<keyword evidence="5" id="KW-1185">Reference proteome</keyword>